<dbReference type="Pfam" id="PF05732">
    <property type="entry name" value="RepL"/>
    <property type="match status" value="1"/>
</dbReference>
<organism evidence="2 3">
    <name type="scientific">Candidatus Egerieicola pullicola</name>
    <dbReference type="NCBI Taxonomy" id="2840775"/>
    <lineage>
        <taxon>Bacteria</taxon>
        <taxon>Bacillati</taxon>
        <taxon>Bacillota</taxon>
        <taxon>Clostridia</taxon>
        <taxon>Eubacteriales</taxon>
        <taxon>Oscillospiraceae</taxon>
        <taxon>Oscillospiraceae incertae sedis</taxon>
        <taxon>Candidatus Egerieicola</taxon>
    </lineage>
</organism>
<reference evidence="2" key="1">
    <citation type="submission" date="2020-10" db="EMBL/GenBank/DDBJ databases">
        <authorList>
            <person name="Gilroy R."/>
        </authorList>
    </citation>
    <scope>NUCLEOTIDE SEQUENCE</scope>
    <source>
        <strain evidence="2">CHK184-25365</strain>
    </source>
</reference>
<protein>
    <submittedName>
        <fullName evidence="2">Replication/maintenance protein RepL</fullName>
    </submittedName>
</protein>
<evidence type="ECO:0000313" key="2">
    <source>
        <dbReference type="EMBL" id="HIR41154.1"/>
    </source>
</evidence>
<dbReference type="EMBL" id="DVGY01000109">
    <property type="protein sequence ID" value="HIR41154.1"/>
    <property type="molecule type" value="Genomic_DNA"/>
</dbReference>
<proteinExistence type="predicted"/>
<reference evidence="2" key="2">
    <citation type="journal article" date="2021" name="PeerJ">
        <title>Extensive microbial diversity within the chicken gut microbiome revealed by metagenomics and culture.</title>
        <authorList>
            <person name="Gilroy R."/>
            <person name="Ravi A."/>
            <person name="Getino M."/>
            <person name="Pursley I."/>
            <person name="Horton D.L."/>
            <person name="Alikhan N.F."/>
            <person name="Baker D."/>
            <person name="Gharbi K."/>
            <person name="Hall N."/>
            <person name="Watson M."/>
            <person name="Adriaenssens E.M."/>
            <person name="Foster-Nyarko E."/>
            <person name="Jarju S."/>
            <person name="Secka A."/>
            <person name="Antonio M."/>
            <person name="Oren A."/>
            <person name="Chaudhuri R.R."/>
            <person name="La Ragione R."/>
            <person name="Hildebrand F."/>
            <person name="Pallen M.J."/>
        </authorList>
    </citation>
    <scope>NUCLEOTIDE SEQUENCE</scope>
    <source>
        <strain evidence="2">CHK184-25365</strain>
    </source>
</reference>
<comment type="caution">
    <text evidence="2">The sequence shown here is derived from an EMBL/GenBank/DDBJ whole genome shotgun (WGS) entry which is preliminary data.</text>
</comment>
<dbReference type="Proteomes" id="UP000886749">
    <property type="component" value="Unassembled WGS sequence"/>
</dbReference>
<feature type="domain" description="Plasmid replication protein RepL" evidence="1">
    <location>
        <begin position="27"/>
        <end position="106"/>
    </location>
</feature>
<accession>A0A9D1AL47</accession>
<sequence>MEMTPIHPLPTQTSPRPVMPDGPLFRYIRQLQQVTGIYRWSHLRVVLYLLDSPSLPDDCFLGTYNKIAWETGACSQILAEAMHGLQEKGLVEKIRGGVWKIHPKLMEVRNAFYRESVRGNSETF</sequence>
<dbReference type="GO" id="GO:0006276">
    <property type="term" value="P:plasmid maintenance"/>
    <property type="evidence" value="ECO:0007669"/>
    <property type="project" value="InterPro"/>
</dbReference>
<name>A0A9D1AL47_9FIRM</name>
<gene>
    <name evidence="2" type="ORF">IAB36_04945</name>
</gene>
<dbReference type="InterPro" id="IPR008813">
    <property type="entry name" value="Plasmid_replication_RepL"/>
</dbReference>
<dbReference type="GO" id="GO:0006260">
    <property type="term" value="P:DNA replication"/>
    <property type="evidence" value="ECO:0007669"/>
    <property type="project" value="InterPro"/>
</dbReference>
<evidence type="ECO:0000259" key="1">
    <source>
        <dbReference type="Pfam" id="PF05732"/>
    </source>
</evidence>
<dbReference type="AlphaFoldDB" id="A0A9D1AL47"/>
<evidence type="ECO:0000313" key="3">
    <source>
        <dbReference type="Proteomes" id="UP000886749"/>
    </source>
</evidence>